<dbReference type="Gene3D" id="3.90.80.10">
    <property type="entry name" value="Inorganic pyrophosphatase"/>
    <property type="match status" value="1"/>
</dbReference>
<evidence type="ECO:0000313" key="9">
    <source>
        <dbReference type="EMBL" id="EER01086.1"/>
    </source>
</evidence>
<dbReference type="SUPFAM" id="SSF50324">
    <property type="entry name" value="Inorganic pyrophosphatase"/>
    <property type="match status" value="1"/>
</dbReference>
<dbReference type="GO" id="GO:0000287">
    <property type="term" value="F:magnesium ion binding"/>
    <property type="evidence" value="ECO:0007669"/>
    <property type="project" value="InterPro"/>
</dbReference>
<dbReference type="OrthoDB" id="1608002at2759"/>
<feature type="transmembrane region" description="Helical" evidence="7">
    <location>
        <begin position="67"/>
        <end position="87"/>
    </location>
</feature>
<evidence type="ECO:0000256" key="3">
    <source>
        <dbReference type="ARBA" id="ARBA00012146"/>
    </source>
</evidence>
<dbReference type="GO" id="GO:0005737">
    <property type="term" value="C:cytoplasm"/>
    <property type="evidence" value="ECO:0007669"/>
    <property type="project" value="InterPro"/>
</dbReference>
<accession>C5LQA6</accession>
<gene>
    <name evidence="9" type="ORF">Pmar_PMAR027453</name>
</gene>
<keyword evidence="8" id="KW-0732">Signal</keyword>
<keyword evidence="10" id="KW-1185">Reference proteome</keyword>
<evidence type="ECO:0000256" key="8">
    <source>
        <dbReference type="SAM" id="SignalP"/>
    </source>
</evidence>
<comment type="similarity">
    <text evidence="2">Belongs to the PPase family.</text>
</comment>
<dbReference type="EC" id="3.6.1.1" evidence="3"/>
<protein>
    <recommendedName>
        <fullName evidence="3">inorganic diphosphatase</fullName>
        <ecNumber evidence="3">3.6.1.1</ecNumber>
    </recommendedName>
</protein>
<dbReference type="PROSITE" id="PS00387">
    <property type="entry name" value="PPASE"/>
    <property type="match status" value="1"/>
</dbReference>
<evidence type="ECO:0000256" key="1">
    <source>
        <dbReference type="ARBA" id="ARBA00001946"/>
    </source>
</evidence>
<evidence type="ECO:0000256" key="6">
    <source>
        <dbReference type="ARBA" id="ARBA00022842"/>
    </source>
</evidence>
<dbReference type="GO" id="GO:0004427">
    <property type="term" value="F:inorganic diphosphate phosphatase activity"/>
    <property type="evidence" value="ECO:0007669"/>
    <property type="project" value="UniProtKB-EC"/>
</dbReference>
<reference evidence="9 10" key="1">
    <citation type="submission" date="2008-07" db="EMBL/GenBank/DDBJ databases">
        <authorList>
            <person name="El-Sayed N."/>
            <person name="Caler E."/>
            <person name="Inman J."/>
            <person name="Amedeo P."/>
            <person name="Hass B."/>
            <person name="Wortman J."/>
        </authorList>
    </citation>
    <scope>NUCLEOTIDE SEQUENCE [LARGE SCALE GENOMIC DNA]</scope>
    <source>
        <strain evidence="10">ATCC 50983 / TXsc</strain>
    </source>
</reference>
<dbReference type="AlphaFoldDB" id="C5LQA6"/>
<dbReference type="RefSeq" id="XP_002768368.1">
    <property type="nucleotide sequence ID" value="XM_002768322.1"/>
</dbReference>
<keyword evidence="7" id="KW-1133">Transmembrane helix</keyword>
<comment type="cofactor">
    <cofactor evidence="1">
        <name>Mg(2+)</name>
        <dbReference type="ChEBI" id="CHEBI:18420"/>
    </cofactor>
</comment>
<evidence type="ECO:0000256" key="4">
    <source>
        <dbReference type="ARBA" id="ARBA00022723"/>
    </source>
</evidence>
<dbReference type="Pfam" id="PF00719">
    <property type="entry name" value="Pyrophosphatase"/>
    <property type="match status" value="1"/>
</dbReference>
<dbReference type="GO" id="GO:0006796">
    <property type="term" value="P:phosphate-containing compound metabolic process"/>
    <property type="evidence" value="ECO:0007669"/>
    <property type="project" value="InterPro"/>
</dbReference>
<keyword evidence="7" id="KW-0472">Membrane</keyword>
<evidence type="ECO:0000256" key="7">
    <source>
        <dbReference type="SAM" id="Phobius"/>
    </source>
</evidence>
<keyword evidence="6" id="KW-0460">Magnesium</keyword>
<keyword evidence="7" id="KW-0812">Transmembrane</keyword>
<dbReference type="GeneID" id="9057771"/>
<dbReference type="InParanoid" id="C5LQA6"/>
<feature type="signal peptide" evidence="8">
    <location>
        <begin position="1"/>
        <end position="20"/>
    </location>
</feature>
<organism evidence="10">
    <name type="scientific">Perkinsus marinus (strain ATCC 50983 / TXsc)</name>
    <dbReference type="NCBI Taxonomy" id="423536"/>
    <lineage>
        <taxon>Eukaryota</taxon>
        <taxon>Sar</taxon>
        <taxon>Alveolata</taxon>
        <taxon>Perkinsozoa</taxon>
        <taxon>Perkinsea</taxon>
        <taxon>Perkinsida</taxon>
        <taxon>Perkinsidae</taxon>
        <taxon>Perkinsus</taxon>
    </lineage>
</organism>
<evidence type="ECO:0000313" key="10">
    <source>
        <dbReference type="Proteomes" id="UP000007800"/>
    </source>
</evidence>
<dbReference type="PANTHER" id="PTHR10286">
    <property type="entry name" value="INORGANIC PYROPHOSPHATASE"/>
    <property type="match status" value="1"/>
</dbReference>
<evidence type="ECO:0000256" key="2">
    <source>
        <dbReference type="ARBA" id="ARBA00006220"/>
    </source>
</evidence>
<dbReference type="EMBL" id="GG684502">
    <property type="protein sequence ID" value="EER01086.1"/>
    <property type="molecule type" value="Genomic_DNA"/>
</dbReference>
<proteinExistence type="inferred from homology"/>
<dbReference type="InterPro" id="IPR008162">
    <property type="entry name" value="Pyrophosphatase"/>
</dbReference>
<keyword evidence="4" id="KW-0479">Metal-binding</keyword>
<feature type="chain" id="PRO_5002955199" description="inorganic diphosphatase" evidence="8">
    <location>
        <begin position="21"/>
        <end position="288"/>
    </location>
</feature>
<sequence>MARLRQGTHFLGLIIGVALCVLNSSLFVQPSTQTSTAANTALVGSVRGGNLRHSAIASSLQTSSSPYLSGLAIAAVGLGLITFTRAVRRKALPERYQLTDADTGEHRSFWHDIPLRGSEGKFMFVTEIPRGVLARYELEPDTSDIANDPRGTTALKKLGEGPCFNYGFLPQTWSDPIDWHDKITGLKGDGDPLDLIEISGKHFSPGEVAQVQVLGAVCLIDEGAADWKLIGTACCKALTDEEVAREMEKVKAWMDGYKALFAKEPTRKEMVEFSDRVLDMLQSGISTA</sequence>
<evidence type="ECO:0000256" key="5">
    <source>
        <dbReference type="ARBA" id="ARBA00022801"/>
    </source>
</evidence>
<dbReference type="Proteomes" id="UP000007800">
    <property type="component" value="Unassembled WGS sequence"/>
</dbReference>
<name>C5LQA6_PERM5</name>
<keyword evidence="5" id="KW-0378">Hydrolase</keyword>
<dbReference type="InterPro" id="IPR036649">
    <property type="entry name" value="Pyrophosphatase_sf"/>
</dbReference>